<protein>
    <submittedName>
        <fullName evidence="1">21031_t:CDS:1</fullName>
    </submittedName>
</protein>
<dbReference type="AlphaFoldDB" id="A0A9N9PH92"/>
<reference evidence="1" key="1">
    <citation type="submission" date="2021-06" db="EMBL/GenBank/DDBJ databases">
        <authorList>
            <person name="Kallberg Y."/>
            <person name="Tangrot J."/>
            <person name="Rosling A."/>
        </authorList>
    </citation>
    <scope>NUCLEOTIDE SEQUENCE</scope>
    <source>
        <strain evidence="1">MA453B</strain>
    </source>
</reference>
<dbReference type="Proteomes" id="UP000789405">
    <property type="component" value="Unassembled WGS sequence"/>
</dbReference>
<sequence>DDPDVDNDLIEIPDEINDLTNQINELKYRNPMGIEELLNHPDEVEIAEIPTDDDIIEMARENMRKNENNELNDDTIERSKITYNEVINMLNSLELFFLQQDEDCSKILENIEIQKKK</sequence>
<comment type="caution">
    <text evidence="1">The sequence shown here is derived from an EMBL/GenBank/DDBJ whole genome shotgun (WGS) entry which is preliminary data.</text>
</comment>
<feature type="non-terminal residue" evidence="1">
    <location>
        <position position="1"/>
    </location>
</feature>
<dbReference type="EMBL" id="CAJVPY010058865">
    <property type="protein sequence ID" value="CAG8820107.1"/>
    <property type="molecule type" value="Genomic_DNA"/>
</dbReference>
<dbReference type="OrthoDB" id="2449190at2759"/>
<accession>A0A9N9PH92</accession>
<keyword evidence="2" id="KW-1185">Reference proteome</keyword>
<organism evidence="1 2">
    <name type="scientific">Dentiscutata erythropus</name>
    <dbReference type="NCBI Taxonomy" id="1348616"/>
    <lineage>
        <taxon>Eukaryota</taxon>
        <taxon>Fungi</taxon>
        <taxon>Fungi incertae sedis</taxon>
        <taxon>Mucoromycota</taxon>
        <taxon>Glomeromycotina</taxon>
        <taxon>Glomeromycetes</taxon>
        <taxon>Diversisporales</taxon>
        <taxon>Gigasporaceae</taxon>
        <taxon>Dentiscutata</taxon>
    </lineage>
</organism>
<proteinExistence type="predicted"/>
<feature type="non-terminal residue" evidence="1">
    <location>
        <position position="117"/>
    </location>
</feature>
<evidence type="ECO:0000313" key="1">
    <source>
        <dbReference type="EMBL" id="CAG8820107.1"/>
    </source>
</evidence>
<gene>
    <name evidence="1" type="ORF">DERYTH_LOCUS26892</name>
</gene>
<name>A0A9N9PH92_9GLOM</name>
<evidence type="ECO:0000313" key="2">
    <source>
        <dbReference type="Proteomes" id="UP000789405"/>
    </source>
</evidence>